<evidence type="ECO:0000256" key="8">
    <source>
        <dbReference type="PROSITE-ProRule" id="PRU00958"/>
    </source>
</evidence>
<accession>A0A1J5T0Y6</accession>
<name>A0A1J5T0Y6_9ARCH</name>
<keyword evidence="5 8" id="KW-0819">tRNA processing</keyword>
<evidence type="ECO:0000256" key="5">
    <source>
        <dbReference type="ARBA" id="ARBA00022694"/>
    </source>
</evidence>
<evidence type="ECO:0000256" key="3">
    <source>
        <dbReference type="ARBA" id="ARBA00022679"/>
    </source>
</evidence>
<dbReference type="GO" id="GO:0002940">
    <property type="term" value="P:tRNA N2-guanine methylation"/>
    <property type="evidence" value="ECO:0007669"/>
    <property type="project" value="TreeGrafter"/>
</dbReference>
<evidence type="ECO:0000256" key="6">
    <source>
        <dbReference type="ARBA" id="ARBA00022884"/>
    </source>
</evidence>
<dbReference type="InterPro" id="IPR029063">
    <property type="entry name" value="SAM-dependent_MTases_sf"/>
</dbReference>
<dbReference type="Pfam" id="PF02005">
    <property type="entry name" value="TRM"/>
    <property type="match status" value="1"/>
</dbReference>
<organism evidence="9 10">
    <name type="scientific">Marine Group III euryarchaeote CG-Bathy1</name>
    <dbReference type="NCBI Taxonomy" id="1889001"/>
    <lineage>
        <taxon>Archaea</taxon>
        <taxon>Methanobacteriati</taxon>
        <taxon>Thermoplasmatota</taxon>
        <taxon>Thermoplasmata</taxon>
        <taxon>Candidatus Thermoprofundales</taxon>
    </lineage>
</organism>
<dbReference type="InterPro" id="IPR002905">
    <property type="entry name" value="Trm1"/>
</dbReference>
<reference evidence="9 10" key="1">
    <citation type="submission" date="2016-08" db="EMBL/GenBank/DDBJ databases">
        <title>New Insights into Marine Group III Euryarchaeota, from dark to light.</title>
        <authorList>
            <person name="Haro-Moreno J.M."/>
            <person name="Rodriguez-Valera F."/>
            <person name="Lopez-Garcia P."/>
            <person name="Moreira D."/>
            <person name="Martin-Cuadrado A.B."/>
        </authorList>
    </citation>
    <scope>NUCLEOTIDE SEQUENCE [LARGE SCALE GENOMIC DNA]</scope>
    <source>
        <strain evidence="9">CG-Bathy1</strain>
    </source>
</reference>
<keyword evidence="6 8" id="KW-0694">RNA-binding</keyword>
<evidence type="ECO:0000313" key="10">
    <source>
        <dbReference type="Proteomes" id="UP000183815"/>
    </source>
</evidence>
<dbReference type="EC" id="2.1.1.216" evidence="7"/>
<dbReference type="Gene3D" id="3.30.56.70">
    <property type="entry name" value="N2,N2-dimethylguanosine tRNA methyltransferase, C-terminal domain"/>
    <property type="match status" value="1"/>
</dbReference>
<gene>
    <name evidence="9" type="ORF">BEU04_03135</name>
</gene>
<comment type="caution">
    <text evidence="9">The sequence shown here is derived from an EMBL/GenBank/DDBJ whole genome shotgun (WGS) entry which is preliminary data.</text>
</comment>
<dbReference type="InterPro" id="IPR042296">
    <property type="entry name" value="tRNA_met_Trm1_C"/>
</dbReference>
<evidence type="ECO:0000256" key="2">
    <source>
        <dbReference type="ARBA" id="ARBA00022603"/>
    </source>
</evidence>
<dbReference type="EMBL" id="MIYU01000019">
    <property type="protein sequence ID" value="OIR14431.1"/>
    <property type="molecule type" value="Genomic_DNA"/>
</dbReference>
<comment type="similarity">
    <text evidence="8">Belongs to the class I-like SAM-binding methyltransferase superfamily. Trm1 family.</text>
</comment>
<keyword evidence="3 8" id="KW-0808">Transferase</keyword>
<dbReference type="Proteomes" id="UP000183815">
    <property type="component" value="Unassembled WGS sequence"/>
</dbReference>
<dbReference type="GO" id="GO:0000049">
    <property type="term" value="F:tRNA binding"/>
    <property type="evidence" value="ECO:0007669"/>
    <property type="project" value="UniProtKB-UniRule"/>
</dbReference>
<dbReference type="GO" id="GO:0160104">
    <property type="term" value="F:tRNA (guanine(26)-N2)-dimethyltransferase activity"/>
    <property type="evidence" value="ECO:0007669"/>
    <property type="project" value="UniProtKB-EC"/>
</dbReference>
<dbReference type="PANTHER" id="PTHR10631">
    <property type="entry name" value="N 2 ,N 2 -DIMETHYLGUANOSINE TRNA METHYLTRANSFERASE"/>
    <property type="match status" value="1"/>
</dbReference>
<protein>
    <recommendedName>
        <fullName evidence="7">tRNA (guanine(26)-N(2))-dimethyltransferase</fullName>
        <ecNumber evidence="7">2.1.1.216</ecNumber>
    </recommendedName>
</protein>
<keyword evidence="4 8" id="KW-0949">S-adenosyl-L-methionine</keyword>
<dbReference type="SUPFAM" id="SSF53335">
    <property type="entry name" value="S-adenosyl-L-methionine-dependent methyltransferases"/>
    <property type="match status" value="1"/>
</dbReference>
<dbReference type="PROSITE" id="PS51626">
    <property type="entry name" value="SAM_MT_TRM1"/>
    <property type="match status" value="1"/>
</dbReference>
<keyword evidence="1 8" id="KW-0820">tRNA-binding</keyword>
<dbReference type="Gene3D" id="3.40.50.150">
    <property type="entry name" value="Vaccinia Virus protein VP39"/>
    <property type="match status" value="1"/>
</dbReference>
<evidence type="ECO:0000313" key="9">
    <source>
        <dbReference type="EMBL" id="OIR14431.1"/>
    </source>
</evidence>
<dbReference type="PANTHER" id="PTHR10631:SF3">
    <property type="entry name" value="TRNA (GUANINE(26)-N(2))-DIMETHYLTRANSFERASE"/>
    <property type="match status" value="1"/>
</dbReference>
<keyword evidence="2 8" id="KW-0489">Methyltransferase</keyword>
<proteinExistence type="inferred from homology"/>
<evidence type="ECO:0000256" key="4">
    <source>
        <dbReference type="ARBA" id="ARBA00022691"/>
    </source>
</evidence>
<evidence type="ECO:0000256" key="1">
    <source>
        <dbReference type="ARBA" id="ARBA00022555"/>
    </source>
</evidence>
<sequence length="346" mass="38298">MILEEGKIAFEGQISGKGKGPGKIDGVFYNPAMKLCRDLHVALFNKINFKGCMLDAMSATGIRGLRIAKECNVTVDFCDKNPEAVELITENLKLNKLKADVYRKNASILLHEKLYDAVDIDPFGSPAPYILTALNGLRNGGILAITATDTGALCGTYQKACFRRYKAINRKSISSKEFALRILTGFTARQAALLDMGIEVILGYYEGHHFRVYLKIHRGANRADKSLAMVKHVSSDFQIINHSTPDSYGPMWTGNIADEKYLPEINPDNKKLYKLINILKSECKGPLGLQDLVKLSQETKINMPKRDSIIELLKSKGFFASQSIFSPLGIRTDASKSVCLEIISNA</sequence>
<dbReference type="AlphaFoldDB" id="A0A1J5T0Y6"/>
<evidence type="ECO:0000256" key="7">
    <source>
        <dbReference type="ARBA" id="ARBA00039099"/>
    </source>
</evidence>